<proteinExistence type="inferred from homology"/>
<evidence type="ECO:0000256" key="2">
    <source>
        <dbReference type="ARBA" id="ARBA00006555"/>
    </source>
</evidence>
<dbReference type="GO" id="GO:0015031">
    <property type="term" value="P:protein transport"/>
    <property type="evidence" value="ECO:0007669"/>
    <property type="project" value="UniProtKB-UniRule"/>
</dbReference>
<dbReference type="PANTHER" id="PTHR33446">
    <property type="entry name" value="PROTEIN TONB-RELATED"/>
    <property type="match status" value="1"/>
</dbReference>
<reference evidence="13 14" key="1">
    <citation type="submission" date="2019-03" db="EMBL/GenBank/DDBJ databases">
        <title>Genomic Encyclopedia of Type Strains, Phase IV (KMG-IV): sequencing the most valuable type-strain genomes for metagenomic binning, comparative biology and taxonomic classification.</title>
        <authorList>
            <person name="Goeker M."/>
        </authorList>
    </citation>
    <scope>NUCLEOTIDE SEQUENCE [LARGE SCALE GENOMIC DNA]</scope>
    <source>
        <strain evidence="13 14">DSM 2132</strain>
    </source>
</reference>
<sequence length="261" mass="27999">MASHASQAAQPSPPRPVQPSRPAHSALSAAYGAVVERGLPVLLGAAVTLALLVLMMRLVMAPDPDLSEARAPVIMDFTKVELIEAPERRTRQLPPPPSDTPREVREVKAEPQALRDEVVIRPDLLAPRADAGLAGVRAGYDRVALSGFGAGGMTAIGPNQDRYAQPLVRVSPIYPMAARIRKITGYVLVEFDVTREGAVANARVIGSEPVGLFDKAALEAIQKWRYKPKLVDGTPQPVPNMLIKLTFDQAPDAGAAMRGER</sequence>
<feature type="domain" description="TonB C-terminal" evidence="12">
    <location>
        <begin position="159"/>
        <end position="256"/>
    </location>
</feature>
<dbReference type="PANTHER" id="PTHR33446:SF14">
    <property type="entry name" value="PROTEIN TONB"/>
    <property type="match status" value="1"/>
</dbReference>
<evidence type="ECO:0000256" key="11">
    <source>
        <dbReference type="SAM" id="MobiDB-lite"/>
    </source>
</evidence>
<evidence type="ECO:0000256" key="8">
    <source>
        <dbReference type="ARBA" id="ARBA00022989"/>
    </source>
</evidence>
<dbReference type="EMBL" id="SLXO01000004">
    <property type="protein sequence ID" value="TCP35222.1"/>
    <property type="molecule type" value="Genomic_DNA"/>
</dbReference>
<dbReference type="GO" id="GO:0005886">
    <property type="term" value="C:plasma membrane"/>
    <property type="evidence" value="ECO:0007669"/>
    <property type="project" value="UniProtKB-SubCell"/>
</dbReference>
<feature type="region of interest" description="Disordered" evidence="11">
    <location>
        <begin position="87"/>
        <end position="108"/>
    </location>
</feature>
<keyword evidence="8 10" id="KW-1133">Transmembrane helix</keyword>
<comment type="subcellular location">
    <subcellularLocation>
        <location evidence="1 10">Cell inner membrane</location>
        <topology evidence="1 10">Single-pass membrane protein</topology>
        <orientation evidence="1 10">Periplasmic side</orientation>
    </subcellularLocation>
</comment>
<dbReference type="Pfam" id="PF03544">
    <property type="entry name" value="TonB_C"/>
    <property type="match status" value="1"/>
</dbReference>
<dbReference type="PRINTS" id="PR01374">
    <property type="entry name" value="TONBPROTEIN"/>
</dbReference>
<dbReference type="PROSITE" id="PS52015">
    <property type="entry name" value="TONB_CTD"/>
    <property type="match status" value="1"/>
</dbReference>
<dbReference type="GO" id="GO:0015891">
    <property type="term" value="P:siderophore transport"/>
    <property type="evidence" value="ECO:0007669"/>
    <property type="project" value="InterPro"/>
</dbReference>
<dbReference type="InterPro" id="IPR003538">
    <property type="entry name" value="TonB"/>
</dbReference>
<keyword evidence="5 10" id="KW-0997">Cell inner membrane</keyword>
<feature type="compositionally biased region" description="Low complexity" evidence="11">
    <location>
        <begin position="1"/>
        <end position="10"/>
    </location>
</feature>
<keyword evidence="3 10" id="KW-0813">Transport</keyword>
<dbReference type="AlphaFoldDB" id="A0A4R2PIC0"/>
<dbReference type="OrthoDB" id="7632563at2"/>
<dbReference type="NCBIfam" id="TIGR01352">
    <property type="entry name" value="tonB_Cterm"/>
    <property type="match status" value="1"/>
</dbReference>
<comment type="caution">
    <text evidence="13">The sequence shown here is derived from an EMBL/GenBank/DDBJ whole genome shotgun (WGS) entry which is preliminary data.</text>
</comment>
<evidence type="ECO:0000256" key="5">
    <source>
        <dbReference type="ARBA" id="ARBA00022519"/>
    </source>
</evidence>
<evidence type="ECO:0000256" key="9">
    <source>
        <dbReference type="ARBA" id="ARBA00023136"/>
    </source>
</evidence>
<accession>A0A4R2PIC0</accession>
<evidence type="ECO:0000259" key="12">
    <source>
        <dbReference type="PROSITE" id="PS52015"/>
    </source>
</evidence>
<comment type="function">
    <text evidence="10">Interacts with outer membrane receptor proteins that carry out high-affinity binding and energy dependent uptake into the periplasmic space of specific substrates. It could act to transduce energy from the cytoplasmic membrane to specific energy-requiring processes in the outer membrane, resulting in the release into the periplasm of ligands bound by these outer membrane proteins.</text>
</comment>
<dbReference type="GO" id="GO:0031992">
    <property type="term" value="F:energy transducer activity"/>
    <property type="evidence" value="ECO:0007669"/>
    <property type="project" value="InterPro"/>
</dbReference>
<dbReference type="InterPro" id="IPR037682">
    <property type="entry name" value="TonB_C"/>
</dbReference>
<keyword evidence="14" id="KW-1185">Reference proteome</keyword>
<comment type="similarity">
    <text evidence="2 10">Belongs to the TonB family.</text>
</comment>
<keyword evidence="6 10" id="KW-0812">Transmembrane</keyword>
<keyword evidence="9 10" id="KW-0472">Membrane</keyword>
<dbReference type="InParanoid" id="A0A4R2PIC0"/>
<organism evidence="13 14">
    <name type="scientific">Rhodothalassium salexigens DSM 2132</name>
    <dbReference type="NCBI Taxonomy" id="1188247"/>
    <lineage>
        <taxon>Bacteria</taxon>
        <taxon>Pseudomonadati</taxon>
        <taxon>Pseudomonadota</taxon>
        <taxon>Alphaproteobacteria</taxon>
        <taxon>Rhodothalassiales</taxon>
        <taxon>Rhodothalassiaceae</taxon>
        <taxon>Rhodothalassium</taxon>
    </lineage>
</organism>
<dbReference type="RefSeq" id="WP_132708127.1">
    <property type="nucleotide sequence ID" value="NZ_JACIGF010000004.1"/>
</dbReference>
<evidence type="ECO:0000256" key="10">
    <source>
        <dbReference type="RuleBase" id="RU362123"/>
    </source>
</evidence>
<evidence type="ECO:0000256" key="7">
    <source>
        <dbReference type="ARBA" id="ARBA00022927"/>
    </source>
</evidence>
<dbReference type="Proteomes" id="UP000295399">
    <property type="component" value="Unassembled WGS sequence"/>
</dbReference>
<protein>
    <recommendedName>
        <fullName evidence="10">Protein TonB</fullName>
    </recommendedName>
</protein>
<name>A0A4R2PIC0_RHOSA</name>
<dbReference type="InterPro" id="IPR006260">
    <property type="entry name" value="TonB/TolA_C"/>
</dbReference>
<dbReference type="GO" id="GO:0030288">
    <property type="term" value="C:outer membrane-bounded periplasmic space"/>
    <property type="evidence" value="ECO:0007669"/>
    <property type="project" value="InterPro"/>
</dbReference>
<keyword evidence="7 10" id="KW-0653">Protein transport</keyword>
<keyword evidence="4 10" id="KW-1003">Cell membrane</keyword>
<evidence type="ECO:0000256" key="6">
    <source>
        <dbReference type="ARBA" id="ARBA00022692"/>
    </source>
</evidence>
<feature type="transmembrane region" description="Helical" evidence="10">
    <location>
        <begin position="41"/>
        <end position="60"/>
    </location>
</feature>
<evidence type="ECO:0000256" key="3">
    <source>
        <dbReference type="ARBA" id="ARBA00022448"/>
    </source>
</evidence>
<dbReference type="GO" id="GO:0055085">
    <property type="term" value="P:transmembrane transport"/>
    <property type="evidence" value="ECO:0007669"/>
    <property type="project" value="InterPro"/>
</dbReference>
<evidence type="ECO:0000256" key="1">
    <source>
        <dbReference type="ARBA" id="ARBA00004383"/>
    </source>
</evidence>
<feature type="region of interest" description="Disordered" evidence="11">
    <location>
        <begin position="1"/>
        <end position="23"/>
    </location>
</feature>
<keyword evidence="10" id="KW-0735">Signal-anchor</keyword>
<dbReference type="Gene3D" id="3.30.1150.10">
    <property type="match status" value="1"/>
</dbReference>
<evidence type="ECO:0000313" key="13">
    <source>
        <dbReference type="EMBL" id="TCP35222.1"/>
    </source>
</evidence>
<gene>
    <name evidence="13" type="ORF">EV659_10472</name>
</gene>
<dbReference type="InterPro" id="IPR051045">
    <property type="entry name" value="TonB-dependent_transducer"/>
</dbReference>
<evidence type="ECO:0000313" key="14">
    <source>
        <dbReference type="Proteomes" id="UP000295399"/>
    </source>
</evidence>
<evidence type="ECO:0000256" key="4">
    <source>
        <dbReference type="ARBA" id="ARBA00022475"/>
    </source>
</evidence>
<dbReference type="SUPFAM" id="SSF74653">
    <property type="entry name" value="TolA/TonB C-terminal domain"/>
    <property type="match status" value="1"/>
</dbReference>